<protein>
    <submittedName>
        <fullName evidence="1">HPF/RaiA family ribosome-associated protein</fullName>
    </submittedName>
</protein>
<evidence type="ECO:0000313" key="2">
    <source>
        <dbReference type="Proteomes" id="UP000271937"/>
    </source>
</evidence>
<comment type="caution">
    <text evidence="1">The sequence shown here is derived from an EMBL/GenBank/DDBJ whole genome shotgun (WGS) entry which is preliminary data.</text>
</comment>
<dbReference type="EMBL" id="RQVR01000002">
    <property type="protein sequence ID" value="RRJ93849.1"/>
    <property type="molecule type" value="Genomic_DNA"/>
</dbReference>
<accession>A0A3P3WII4</accession>
<dbReference type="OrthoDB" id="121633at2"/>
<organism evidence="1 2">
    <name type="scientific">Flavobacterium macacae</name>
    <dbReference type="NCBI Taxonomy" id="2488993"/>
    <lineage>
        <taxon>Bacteria</taxon>
        <taxon>Pseudomonadati</taxon>
        <taxon>Bacteroidota</taxon>
        <taxon>Flavobacteriia</taxon>
        <taxon>Flavobacteriales</taxon>
        <taxon>Flavobacteriaceae</taxon>
        <taxon>Flavobacterium</taxon>
    </lineage>
</organism>
<reference evidence="1 2" key="1">
    <citation type="submission" date="2018-11" db="EMBL/GenBank/DDBJ databases">
        <title>Flavobacterium sp. nov., YIM 102600 draft genome.</title>
        <authorList>
            <person name="Li G."/>
            <person name="Jiang Y."/>
        </authorList>
    </citation>
    <scope>NUCLEOTIDE SEQUENCE [LARGE SCALE GENOMIC DNA]</scope>
    <source>
        <strain evidence="1 2">YIM 102600</strain>
    </source>
</reference>
<dbReference type="InterPro" id="IPR036567">
    <property type="entry name" value="RHF-like"/>
</dbReference>
<dbReference type="SUPFAM" id="SSF69754">
    <property type="entry name" value="Ribosome binding protein Y (YfiA homologue)"/>
    <property type="match status" value="1"/>
</dbReference>
<name>A0A3P3WII4_9FLAO</name>
<keyword evidence="2" id="KW-1185">Reference proteome</keyword>
<dbReference type="RefSeq" id="WP_125011628.1">
    <property type="nucleotide sequence ID" value="NZ_RQVR01000002.1"/>
</dbReference>
<gene>
    <name evidence="1" type="ORF">EG849_03160</name>
</gene>
<dbReference type="AlphaFoldDB" id="A0A3P3WII4"/>
<evidence type="ECO:0000313" key="1">
    <source>
        <dbReference type="EMBL" id="RRJ93849.1"/>
    </source>
</evidence>
<dbReference type="InterPro" id="IPR003489">
    <property type="entry name" value="RHF/RaiA"/>
</dbReference>
<sequence>MQVQFNTDKTIEGHERMQNHFSAEIKEKLKRFDDKITRLEIHVGDENSEKFGLDDKKCVIEARVAGMNPMVVTHNADTVEKAFSGASDKIKKVLDTTFDKMKSH</sequence>
<proteinExistence type="predicted"/>
<dbReference type="Gene3D" id="3.30.160.100">
    <property type="entry name" value="Ribosome hibernation promotion factor-like"/>
    <property type="match status" value="1"/>
</dbReference>
<dbReference type="Proteomes" id="UP000271937">
    <property type="component" value="Unassembled WGS sequence"/>
</dbReference>
<dbReference type="Pfam" id="PF02482">
    <property type="entry name" value="Ribosomal_S30AE"/>
    <property type="match status" value="1"/>
</dbReference>